<name>A0A3M7P5L0_BRAPC</name>
<organism evidence="2 3">
    <name type="scientific">Brachionus plicatilis</name>
    <name type="common">Marine rotifer</name>
    <name type="synonym">Brachionus muelleri</name>
    <dbReference type="NCBI Taxonomy" id="10195"/>
    <lineage>
        <taxon>Eukaryota</taxon>
        <taxon>Metazoa</taxon>
        <taxon>Spiralia</taxon>
        <taxon>Gnathifera</taxon>
        <taxon>Rotifera</taxon>
        <taxon>Eurotatoria</taxon>
        <taxon>Monogononta</taxon>
        <taxon>Pseudotrocha</taxon>
        <taxon>Ploima</taxon>
        <taxon>Brachionidae</taxon>
        <taxon>Brachionus</taxon>
    </lineage>
</organism>
<dbReference type="InterPro" id="IPR013087">
    <property type="entry name" value="Znf_C2H2_type"/>
</dbReference>
<protein>
    <recommendedName>
        <fullName evidence="1">C2H2-type domain-containing protein</fullName>
    </recommendedName>
</protein>
<evidence type="ECO:0000313" key="2">
    <source>
        <dbReference type="EMBL" id="RMZ94100.1"/>
    </source>
</evidence>
<dbReference type="Proteomes" id="UP000276133">
    <property type="component" value="Unassembled WGS sequence"/>
</dbReference>
<comment type="caution">
    <text evidence="2">The sequence shown here is derived from an EMBL/GenBank/DDBJ whole genome shotgun (WGS) entry which is preliminary data.</text>
</comment>
<proteinExistence type="predicted"/>
<reference evidence="2 3" key="1">
    <citation type="journal article" date="2018" name="Sci. Rep.">
        <title>Genomic signatures of local adaptation to the degree of environmental predictability in rotifers.</title>
        <authorList>
            <person name="Franch-Gras L."/>
            <person name="Hahn C."/>
            <person name="Garcia-Roger E.M."/>
            <person name="Carmona M.J."/>
            <person name="Serra M."/>
            <person name="Gomez A."/>
        </authorList>
    </citation>
    <scope>NUCLEOTIDE SEQUENCE [LARGE SCALE GENOMIC DNA]</scope>
    <source>
        <strain evidence="2">HYR1</strain>
    </source>
</reference>
<dbReference type="EMBL" id="REGN01013300">
    <property type="protein sequence ID" value="RMZ94100.1"/>
    <property type="molecule type" value="Genomic_DNA"/>
</dbReference>
<accession>A0A3M7P5L0</accession>
<gene>
    <name evidence="2" type="ORF">BpHYR1_023429</name>
</gene>
<dbReference type="AlphaFoldDB" id="A0A3M7P5L0"/>
<keyword evidence="3" id="KW-1185">Reference proteome</keyword>
<feature type="domain" description="C2H2-type" evidence="1">
    <location>
        <begin position="51"/>
        <end position="73"/>
    </location>
</feature>
<evidence type="ECO:0000313" key="3">
    <source>
        <dbReference type="Proteomes" id="UP000276133"/>
    </source>
</evidence>
<evidence type="ECO:0000259" key="1">
    <source>
        <dbReference type="PROSITE" id="PS00028"/>
    </source>
</evidence>
<dbReference type="PROSITE" id="PS00028">
    <property type="entry name" value="ZINC_FINGER_C2H2_1"/>
    <property type="match status" value="1"/>
</dbReference>
<sequence>MAQTWQNKEYDLHETYESLDLAIDAVNNFSEKWTRGCTRKTQEGEKRFYTCRKQCPKRLYILLNNEDHKVSIHISNDQHENHDNKIIEACFEMIEG</sequence>